<dbReference type="GO" id="GO:0055085">
    <property type="term" value="P:transmembrane transport"/>
    <property type="evidence" value="ECO:0007669"/>
    <property type="project" value="InterPro"/>
</dbReference>
<gene>
    <name evidence="13" type="ORF">LX59_01164</name>
</gene>
<evidence type="ECO:0000313" key="13">
    <source>
        <dbReference type="EMBL" id="TWH76243.1"/>
    </source>
</evidence>
<keyword evidence="7 10" id="KW-0653">Protein transport</keyword>
<dbReference type="Pfam" id="PF03544">
    <property type="entry name" value="TonB_C"/>
    <property type="match status" value="1"/>
</dbReference>
<evidence type="ECO:0000256" key="1">
    <source>
        <dbReference type="ARBA" id="ARBA00004383"/>
    </source>
</evidence>
<evidence type="ECO:0000259" key="12">
    <source>
        <dbReference type="PROSITE" id="PS52015"/>
    </source>
</evidence>
<feature type="region of interest" description="Disordered" evidence="11">
    <location>
        <begin position="76"/>
        <end position="156"/>
    </location>
</feature>
<evidence type="ECO:0000256" key="4">
    <source>
        <dbReference type="ARBA" id="ARBA00022475"/>
    </source>
</evidence>
<reference evidence="13 14" key="1">
    <citation type="submission" date="2019-07" db="EMBL/GenBank/DDBJ databases">
        <title>Genomic Encyclopedia of Type Strains, Phase I: the one thousand microbial genomes (KMG-I) project.</title>
        <authorList>
            <person name="Kyrpides N."/>
        </authorList>
    </citation>
    <scope>NUCLEOTIDE SEQUENCE [LARGE SCALE GENOMIC DNA]</scope>
    <source>
        <strain evidence="13 14">DSM 375</strain>
    </source>
</reference>
<dbReference type="GO" id="GO:0030288">
    <property type="term" value="C:outer membrane-bounded periplasmic space"/>
    <property type="evidence" value="ECO:0007669"/>
    <property type="project" value="InterPro"/>
</dbReference>
<keyword evidence="8 10" id="KW-1133">Transmembrane helix</keyword>
<evidence type="ECO:0000256" key="7">
    <source>
        <dbReference type="ARBA" id="ARBA00022927"/>
    </source>
</evidence>
<comment type="similarity">
    <text evidence="2 10">Belongs to the TonB family.</text>
</comment>
<evidence type="ECO:0000256" key="2">
    <source>
        <dbReference type="ARBA" id="ARBA00006555"/>
    </source>
</evidence>
<dbReference type="Gene3D" id="3.30.1150.10">
    <property type="match status" value="1"/>
</dbReference>
<evidence type="ECO:0000313" key="14">
    <source>
        <dbReference type="Proteomes" id="UP000319627"/>
    </source>
</evidence>
<keyword evidence="9 10" id="KW-0472">Membrane</keyword>
<dbReference type="GO" id="GO:0098797">
    <property type="term" value="C:plasma membrane protein complex"/>
    <property type="evidence" value="ECO:0007669"/>
    <property type="project" value="TreeGrafter"/>
</dbReference>
<dbReference type="GO" id="GO:0031992">
    <property type="term" value="F:energy transducer activity"/>
    <property type="evidence" value="ECO:0007669"/>
    <property type="project" value="InterPro"/>
</dbReference>
<keyword evidence="4 10" id="KW-1003">Cell membrane</keyword>
<keyword evidence="5 10" id="KW-0997">Cell inner membrane</keyword>
<protein>
    <recommendedName>
        <fullName evidence="10">Protein TonB</fullName>
    </recommendedName>
</protein>
<evidence type="ECO:0000256" key="3">
    <source>
        <dbReference type="ARBA" id="ARBA00022448"/>
    </source>
</evidence>
<dbReference type="InterPro" id="IPR003538">
    <property type="entry name" value="TonB"/>
</dbReference>
<dbReference type="InterPro" id="IPR051045">
    <property type="entry name" value="TonB-dependent_transducer"/>
</dbReference>
<comment type="function">
    <text evidence="10">Interacts with outer membrane receptor proteins that carry out high-affinity binding and energy dependent uptake into the periplasmic space of specific substrates. It could act to transduce energy from the cytoplasmic membrane to specific energy-requiring processes in the outer membrane, resulting in the release into the periplasm of ligands bound by these outer membrane proteins.</text>
</comment>
<accession>A0A562IZH1</accession>
<evidence type="ECO:0000256" key="11">
    <source>
        <dbReference type="SAM" id="MobiDB-lite"/>
    </source>
</evidence>
<dbReference type="NCBIfam" id="TIGR01352">
    <property type="entry name" value="tonB_Cterm"/>
    <property type="match status" value="1"/>
</dbReference>
<dbReference type="GO" id="GO:0015031">
    <property type="term" value="P:protein transport"/>
    <property type="evidence" value="ECO:0007669"/>
    <property type="project" value="UniProtKB-UniRule"/>
</dbReference>
<dbReference type="RefSeq" id="WP_144570892.1">
    <property type="nucleotide sequence ID" value="NZ_VLKG01000003.1"/>
</dbReference>
<keyword evidence="14" id="KW-1185">Reference proteome</keyword>
<organism evidence="13 14">
    <name type="scientific">Azomonas agilis</name>
    <dbReference type="NCBI Taxonomy" id="116849"/>
    <lineage>
        <taxon>Bacteria</taxon>
        <taxon>Pseudomonadati</taxon>
        <taxon>Pseudomonadota</taxon>
        <taxon>Gammaproteobacteria</taxon>
        <taxon>Pseudomonadales</taxon>
        <taxon>Pseudomonadaceae</taxon>
        <taxon>Azomonas</taxon>
    </lineage>
</organism>
<dbReference type="InterPro" id="IPR006260">
    <property type="entry name" value="TonB/TolA_C"/>
</dbReference>
<dbReference type="AlphaFoldDB" id="A0A562IZH1"/>
<dbReference type="Proteomes" id="UP000319627">
    <property type="component" value="Unassembled WGS sequence"/>
</dbReference>
<keyword evidence="10" id="KW-0735">Signal-anchor</keyword>
<dbReference type="PROSITE" id="PS52015">
    <property type="entry name" value="TONB_CTD"/>
    <property type="match status" value="1"/>
</dbReference>
<proteinExistence type="inferred from homology"/>
<evidence type="ECO:0000256" key="8">
    <source>
        <dbReference type="ARBA" id="ARBA00022989"/>
    </source>
</evidence>
<dbReference type="GO" id="GO:0015891">
    <property type="term" value="P:siderophore transport"/>
    <property type="evidence" value="ECO:0007669"/>
    <property type="project" value="InterPro"/>
</dbReference>
<feature type="domain" description="TonB C-terminal" evidence="12">
    <location>
        <begin position="203"/>
        <end position="300"/>
    </location>
</feature>
<comment type="subcellular location">
    <subcellularLocation>
        <location evidence="1 10">Cell inner membrane</location>
        <topology evidence="1 10">Single-pass membrane protein</topology>
        <orientation evidence="1 10">Periplasmic side</orientation>
    </subcellularLocation>
</comment>
<dbReference type="PRINTS" id="PR01374">
    <property type="entry name" value="TONBPROTEIN"/>
</dbReference>
<keyword evidence="6 10" id="KW-0812">Transmembrane</keyword>
<keyword evidence="3 10" id="KW-0813">Transport</keyword>
<comment type="caution">
    <text evidence="13">The sequence shown here is derived from an EMBL/GenBank/DDBJ whole genome shotgun (WGS) entry which is preliminary data.</text>
</comment>
<feature type="transmembrane region" description="Helical" evidence="10">
    <location>
        <begin position="21"/>
        <end position="41"/>
    </location>
</feature>
<dbReference type="SUPFAM" id="SSF74653">
    <property type="entry name" value="TolA/TonB C-terminal domain"/>
    <property type="match status" value="1"/>
</dbReference>
<dbReference type="EMBL" id="VLKG01000003">
    <property type="protein sequence ID" value="TWH76243.1"/>
    <property type="molecule type" value="Genomic_DNA"/>
</dbReference>
<dbReference type="PANTHER" id="PTHR33446">
    <property type="entry name" value="PROTEIN TONB-RELATED"/>
    <property type="match status" value="1"/>
</dbReference>
<evidence type="ECO:0000256" key="5">
    <source>
        <dbReference type="ARBA" id="ARBA00022519"/>
    </source>
</evidence>
<evidence type="ECO:0000256" key="6">
    <source>
        <dbReference type="ARBA" id="ARBA00022692"/>
    </source>
</evidence>
<dbReference type="PANTHER" id="PTHR33446:SF11">
    <property type="entry name" value="TONB3"/>
    <property type="match status" value="1"/>
</dbReference>
<dbReference type="OrthoDB" id="9803361at2"/>
<dbReference type="InterPro" id="IPR037682">
    <property type="entry name" value="TonB_C"/>
</dbReference>
<name>A0A562IZH1_9GAMM</name>
<evidence type="ECO:0000256" key="9">
    <source>
        <dbReference type="ARBA" id="ARBA00023136"/>
    </source>
</evidence>
<evidence type="ECO:0000256" key="10">
    <source>
        <dbReference type="RuleBase" id="RU362123"/>
    </source>
</evidence>
<sequence>MTAALSPSLPRTFSLKASNRLGLTLSIAILVHLLLILGLGFHQEPHPKPISKTLDIALTIVKSPERPKEIDFIAQENQIGSGEQVRKTPPKTNDSTPIRKQDVQKVVTKSPPPEVQQQQTPKAVVTTKAQKPEKAPVQAQPDRVTPPRPKTEPAPVFDSSTLSAEIANLEAELAQDTERYAKRPRVHRLNGVSSASDISAWYRDEWRKKVERVGNLNYPEEAKRQKIHGSLRVLVTINRDGTVAELKVLESSGQPVLDNAALRIVRLSAPFAPFTGDLARHYDQIEIIRTWRFERGDRLTN</sequence>